<feature type="region of interest" description="Disordered" evidence="5">
    <location>
        <begin position="513"/>
        <end position="546"/>
    </location>
</feature>
<keyword evidence="9" id="KW-1185">Reference proteome</keyword>
<evidence type="ECO:0000259" key="7">
    <source>
        <dbReference type="Pfam" id="PF00916"/>
    </source>
</evidence>
<dbReference type="AlphaFoldDB" id="A0AAN9W198"/>
<comment type="subcellular location">
    <subcellularLocation>
        <location evidence="1">Membrane</location>
        <topology evidence="1">Multi-pass membrane protein</topology>
    </subcellularLocation>
</comment>
<feature type="transmembrane region" description="Helical" evidence="6">
    <location>
        <begin position="183"/>
        <end position="201"/>
    </location>
</feature>
<feature type="transmembrane region" description="Helical" evidence="6">
    <location>
        <begin position="407"/>
        <end position="428"/>
    </location>
</feature>
<evidence type="ECO:0000256" key="2">
    <source>
        <dbReference type="ARBA" id="ARBA00022692"/>
    </source>
</evidence>
<evidence type="ECO:0000313" key="8">
    <source>
        <dbReference type="EMBL" id="KAK7870317.1"/>
    </source>
</evidence>
<sequence>MLKNQSVRQSVRRAFERRLPILQWLPKYSLEDAASDLVAGITVGLTLMPQAIAYAALAGLPSQYGLYSAFAGSFVYIIFGSCKEVNIGPTALLSLLTASYTQGTHPDMAVLLCFLSGCVELLCGVFQLGFLVDFVSAPVVAGFTSAAALIIACSQLKGLLGLSFSAHGFLDTWIQLARLAHRFQVGDLVLGACCIVTLLSLRQLKDVKLRRCAGGEAAGESEGEGDGEGKAKAKRPWGERALWFISTARNAMVVVTCAAIAYALEAQGTLPFMLAGHIDAGLPVVSPPPFETSWSNRTYTFPEMVARLGSGVAVVPVVAILGNVAIAKAFASGARVDATQEMVTLGLCNVAGSFFRSMPVCGSFSRSAVNNASGVRTPLGGLYTGVLVLLALSLLTPYFYYIPRATLSSVIICAVIFMVEAGTVMPIWRSNKRDLVPAFATFLACLFFGVEVGIVVGIAVDIAFLLYFNARPRVTVERMKGPSGPYVLVTPGSGLLFPAVDFVRDAVARASAEADPEAGGGGRRGRAQRATVAGGGSLLRRRPRARARARIRARALARRAAAAGGELRAHAARGLHGGAGAARARGRPAARGAQRGVRGRRRRGAARAAPGHAGRPAARGRRSGAPAAAR</sequence>
<feature type="transmembrane region" description="Helical" evidence="6">
    <location>
        <begin position="435"/>
        <end position="468"/>
    </location>
</feature>
<proteinExistence type="predicted"/>
<feature type="transmembrane region" description="Helical" evidence="6">
    <location>
        <begin position="304"/>
        <end position="326"/>
    </location>
</feature>
<evidence type="ECO:0000256" key="5">
    <source>
        <dbReference type="SAM" id="MobiDB-lite"/>
    </source>
</evidence>
<feature type="compositionally biased region" description="Low complexity" evidence="5">
    <location>
        <begin position="581"/>
        <end position="596"/>
    </location>
</feature>
<keyword evidence="3 6" id="KW-1133">Transmembrane helix</keyword>
<comment type="caution">
    <text evidence="8">The sequence shown here is derived from an EMBL/GenBank/DDBJ whole genome shotgun (WGS) entry which is preliminary data.</text>
</comment>
<evidence type="ECO:0000256" key="4">
    <source>
        <dbReference type="ARBA" id="ARBA00023136"/>
    </source>
</evidence>
<reference evidence="8 9" key="1">
    <citation type="submission" date="2024-03" db="EMBL/GenBank/DDBJ databases">
        <title>The genome assembly and annotation of the cricket Gryllus longicercus Weissman &amp; Gray.</title>
        <authorList>
            <person name="Szrajer S."/>
            <person name="Gray D."/>
            <person name="Ylla G."/>
        </authorList>
    </citation>
    <scope>NUCLEOTIDE SEQUENCE [LARGE SCALE GENOMIC DNA]</scope>
    <source>
        <strain evidence="8">DAG 2021-001</strain>
        <tissue evidence="8">Whole body minus gut</tissue>
    </source>
</reference>
<feature type="region of interest" description="Disordered" evidence="5">
    <location>
        <begin position="574"/>
        <end position="630"/>
    </location>
</feature>
<protein>
    <recommendedName>
        <fullName evidence="7">SLC26A/SulP transporter domain-containing protein</fullName>
    </recommendedName>
</protein>
<organism evidence="8 9">
    <name type="scientific">Gryllus longicercus</name>
    <dbReference type="NCBI Taxonomy" id="2509291"/>
    <lineage>
        <taxon>Eukaryota</taxon>
        <taxon>Metazoa</taxon>
        <taxon>Ecdysozoa</taxon>
        <taxon>Arthropoda</taxon>
        <taxon>Hexapoda</taxon>
        <taxon>Insecta</taxon>
        <taxon>Pterygota</taxon>
        <taxon>Neoptera</taxon>
        <taxon>Polyneoptera</taxon>
        <taxon>Orthoptera</taxon>
        <taxon>Ensifera</taxon>
        <taxon>Gryllidea</taxon>
        <taxon>Grylloidea</taxon>
        <taxon>Gryllidae</taxon>
        <taxon>Gryllinae</taxon>
        <taxon>Gryllus</taxon>
    </lineage>
</organism>
<evidence type="ECO:0000256" key="3">
    <source>
        <dbReference type="ARBA" id="ARBA00022989"/>
    </source>
</evidence>
<dbReference type="EMBL" id="JAZDUA010000060">
    <property type="protein sequence ID" value="KAK7870317.1"/>
    <property type="molecule type" value="Genomic_DNA"/>
</dbReference>
<dbReference type="InterPro" id="IPR001902">
    <property type="entry name" value="SLC26A/SulP_fam"/>
</dbReference>
<dbReference type="Proteomes" id="UP001378592">
    <property type="component" value="Unassembled WGS sequence"/>
</dbReference>
<dbReference type="GO" id="GO:0016020">
    <property type="term" value="C:membrane"/>
    <property type="evidence" value="ECO:0007669"/>
    <property type="project" value="UniProtKB-SubCell"/>
</dbReference>
<feature type="compositionally biased region" description="Low complexity" evidence="5">
    <location>
        <begin position="606"/>
        <end position="630"/>
    </location>
</feature>
<evidence type="ECO:0000256" key="1">
    <source>
        <dbReference type="ARBA" id="ARBA00004141"/>
    </source>
</evidence>
<gene>
    <name evidence="8" type="ORF">R5R35_003707</name>
</gene>
<feature type="domain" description="SLC26A/SulP transporter" evidence="7">
    <location>
        <begin position="35"/>
        <end position="440"/>
    </location>
</feature>
<feature type="transmembrane region" description="Helical" evidence="6">
    <location>
        <begin position="37"/>
        <end position="58"/>
    </location>
</feature>
<dbReference type="GO" id="GO:0055085">
    <property type="term" value="P:transmembrane transport"/>
    <property type="evidence" value="ECO:0007669"/>
    <property type="project" value="InterPro"/>
</dbReference>
<feature type="transmembrane region" description="Helical" evidence="6">
    <location>
        <begin position="382"/>
        <end position="401"/>
    </location>
</feature>
<accession>A0AAN9W198</accession>
<dbReference type="Pfam" id="PF00916">
    <property type="entry name" value="Sulfate_transp"/>
    <property type="match status" value="1"/>
</dbReference>
<dbReference type="InterPro" id="IPR011547">
    <property type="entry name" value="SLC26A/SulP_dom"/>
</dbReference>
<evidence type="ECO:0000256" key="6">
    <source>
        <dbReference type="SAM" id="Phobius"/>
    </source>
</evidence>
<feature type="transmembrane region" description="Helical" evidence="6">
    <location>
        <begin position="241"/>
        <end position="264"/>
    </location>
</feature>
<name>A0AAN9W198_9ORTH</name>
<feature type="transmembrane region" description="Helical" evidence="6">
    <location>
        <begin position="109"/>
        <end position="128"/>
    </location>
</feature>
<evidence type="ECO:0000313" key="9">
    <source>
        <dbReference type="Proteomes" id="UP001378592"/>
    </source>
</evidence>
<dbReference type="PANTHER" id="PTHR11814">
    <property type="entry name" value="SULFATE TRANSPORTER"/>
    <property type="match status" value="1"/>
</dbReference>
<keyword evidence="2 6" id="KW-0812">Transmembrane</keyword>
<keyword evidence="4 6" id="KW-0472">Membrane</keyword>